<dbReference type="Proteomes" id="UP000215483">
    <property type="component" value="Unassembled WGS sequence"/>
</dbReference>
<evidence type="ECO:0000313" key="2">
    <source>
        <dbReference type="Proteomes" id="UP000215483"/>
    </source>
</evidence>
<sequence>MVAERDGDDALVHIAHAAPGARGLYYSVGFRKFTQDAPLVETQGQSMLHQYSTESPGRAAQINSGV</sequence>
<comment type="caution">
    <text evidence="1">The sequence shown here is derived from an EMBL/GenBank/DDBJ whole genome shotgun (WGS) entry which is preliminary data.</text>
</comment>
<name>A0A233S5I5_STRDA</name>
<gene>
    <name evidence="1" type="ORF">BEK98_31880</name>
</gene>
<organism evidence="1 2">
    <name type="scientific">Streptomyces diastatochromogenes</name>
    <dbReference type="NCBI Taxonomy" id="42236"/>
    <lineage>
        <taxon>Bacteria</taxon>
        <taxon>Bacillati</taxon>
        <taxon>Actinomycetota</taxon>
        <taxon>Actinomycetes</taxon>
        <taxon>Kitasatosporales</taxon>
        <taxon>Streptomycetaceae</taxon>
        <taxon>Streptomyces</taxon>
    </lineage>
</organism>
<evidence type="ECO:0000313" key="1">
    <source>
        <dbReference type="EMBL" id="OXY90927.1"/>
    </source>
</evidence>
<protein>
    <submittedName>
        <fullName evidence="1">Uncharacterized protein</fullName>
    </submittedName>
</protein>
<keyword evidence="2" id="KW-1185">Reference proteome</keyword>
<proteinExistence type="predicted"/>
<dbReference type="EMBL" id="MCGQ01000033">
    <property type="protein sequence ID" value="OXY90927.1"/>
    <property type="molecule type" value="Genomic_DNA"/>
</dbReference>
<reference evidence="1 2" key="1">
    <citation type="submission" date="2016-07" db="EMBL/GenBank/DDBJ databases">
        <title>Draft genome of Streptomyces diastatochromogenes.</title>
        <authorList>
            <person name="Podduturi R."/>
            <person name="Lukassen M.B."/>
            <person name="Clausen N."/>
            <person name="Nielsen J.L."/>
            <person name="Jorgensen N.O."/>
        </authorList>
    </citation>
    <scope>NUCLEOTIDE SEQUENCE [LARGE SCALE GENOMIC DNA]</scope>
    <source>
        <strain evidence="1 2">DSM 40608</strain>
    </source>
</reference>
<dbReference type="AlphaFoldDB" id="A0A233S5I5"/>
<accession>A0A233S5I5</accession>